<dbReference type="CDD" id="cd12169">
    <property type="entry name" value="PGDH_like_1"/>
    <property type="match status" value="1"/>
</dbReference>
<dbReference type="PROSITE" id="PS00065">
    <property type="entry name" value="D_2_HYDROXYACID_DH_1"/>
    <property type="match status" value="1"/>
</dbReference>
<reference evidence="9" key="1">
    <citation type="journal article" date="2019" name="Int. J. Syst. Evol. Microbiol.">
        <title>The Global Catalogue of Microorganisms (GCM) 10K type strain sequencing project: providing services to taxonomists for standard genome sequencing and annotation.</title>
        <authorList>
            <consortium name="The Broad Institute Genomics Platform"/>
            <consortium name="The Broad Institute Genome Sequencing Center for Infectious Disease"/>
            <person name="Wu L."/>
            <person name="Ma J."/>
        </authorList>
    </citation>
    <scope>NUCLEOTIDE SEQUENCE [LARGE SCALE GENOMIC DNA]</scope>
    <source>
        <strain evidence="9">JCM 17804</strain>
    </source>
</reference>
<dbReference type="InterPro" id="IPR006139">
    <property type="entry name" value="D-isomer_2_OHA_DH_cat_dom"/>
</dbReference>
<evidence type="ECO:0000256" key="2">
    <source>
        <dbReference type="ARBA" id="ARBA00022605"/>
    </source>
</evidence>
<keyword evidence="4" id="KW-0520">NAD</keyword>
<protein>
    <submittedName>
        <fullName evidence="8">D-2-hydroxyacid dehydrogenase family protein</fullName>
    </submittedName>
</protein>
<dbReference type="EMBL" id="BAABGJ010000012">
    <property type="protein sequence ID" value="GAA4337816.1"/>
    <property type="molecule type" value="Genomic_DNA"/>
</dbReference>
<dbReference type="InterPro" id="IPR029753">
    <property type="entry name" value="D-isomer_DH_CS"/>
</dbReference>
<comment type="caution">
    <text evidence="8">The sequence shown here is derived from an EMBL/GenBank/DDBJ whole genome shotgun (WGS) entry which is preliminary data.</text>
</comment>
<dbReference type="InterPro" id="IPR036291">
    <property type="entry name" value="NAD(P)-bd_dom_sf"/>
</dbReference>
<organism evidence="8 9">
    <name type="scientific">Variovorax defluvii</name>
    <dbReference type="NCBI Taxonomy" id="913761"/>
    <lineage>
        <taxon>Bacteria</taxon>
        <taxon>Pseudomonadati</taxon>
        <taxon>Pseudomonadota</taxon>
        <taxon>Betaproteobacteria</taxon>
        <taxon>Burkholderiales</taxon>
        <taxon>Comamonadaceae</taxon>
        <taxon>Variovorax</taxon>
    </lineage>
</organism>
<keyword evidence="9" id="KW-1185">Reference proteome</keyword>
<evidence type="ECO:0000256" key="5">
    <source>
        <dbReference type="RuleBase" id="RU003719"/>
    </source>
</evidence>
<sequence>MSPLKIAILDDYQRVARSMADWSEVEKFAELHVFHDHEPDEDRVVERLLPFDVVCVMRERTPLPRSVIERLPRLRMIASTGPVNRSIDRRAAEERGISVMATGYASQPAAEMTWALILGSVRHLADDAASMRAGGWQTKLGGDLAGQTLGVLGLGRIGRQVAAVGAAFGMHVIAWSQNLTVEKAAESGVRHVDKEELFRTADILTVHVLLSSRTEGLVGESELALMKRSARLVNTSRGPIVNESALVAALRRGELAGAALDVYDQEPLPADHPFRTLPNVLATPHVGYVTESLYRTFYGDTVKNVLAWAAEHG</sequence>
<dbReference type="InterPro" id="IPR029752">
    <property type="entry name" value="D-isomer_DH_CS1"/>
</dbReference>
<keyword evidence="2" id="KW-0028">Amino-acid biosynthesis</keyword>
<name>A0ABP8HDX5_9BURK</name>
<proteinExistence type="inferred from homology"/>
<evidence type="ECO:0000256" key="4">
    <source>
        <dbReference type="ARBA" id="ARBA00023027"/>
    </source>
</evidence>
<evidence type="ECO:0000259" key="7">
    <source>
        <dbReference type="Pfam" id="PF02826"/>
    </source>
</evidence>
<dbReference type="Proteomes" id="UP001500975">
    <property type="component" value="Unassembled WGS sequence"/>
</dbReference>
<evidence type="ECO:0000256" key="1">
    <source>
        <dbReference type="ARBA" id="ARBA00005854"/>
    </source>
</evidence>
<keyword evidence="3 5" id="KW-0560">Oxidoreductase</keyword>
<dbReference type="Pfam" id="PF02826">
    <property type="entry name" value="2-Hacid_dh_C"/>
    <property type="match status" value="1"/>
</dbReference>
<comment type="similarity">
    <text evidence="1 5">Belongs to the D-isomer specific 2-hydroxyacid dehydrogenase family.</text>
</comment>
<feature type="domain" description="D-isomer specific 2-hydroxyacid dehydrogenase NAD-binding" evidence="7">
    <location>
        <begin position="115"/>
        <end position="287"/>
    </location>
</feature>
<dbReference type="RefSeq" id="WP_345537084.1">
    <property type="nucleotide sequence ID" value="NZ_BAABGJ010000012.1"/>
</dbReference>
<evidence type="ECO:0000313" key="9">
    <source>
        <dbReference type="Proteomes" id="UP001500975"/>
    </source>
</evidence>
<dbReference type="SUPFAM" id="SSF52283">
    <property type="entry name" value="Formate/glycerate dehydrogenase catalytic domain-like"/>
    <property type="match status" value="1"/>
</dbReference>
<dbReference type="Pfam" id="PF00389">
    <property type="entry name" value="2-Hacid_dh"/>
    <property type="match status" value="1"/>
</dbReference>
<dbReference type="InterPro" id="IPR050857">
    <property type="entry name" value="D-2-hydroxyacid_DH"/>
</dbReference>
<dbReference type="SUPFAM" id="SSF51735">
    <property type="entry name" value="NAD(P)-binding Rossmann-fold domains"/>
    <property type="match status" value="1"/>
</dbReference>
<feature type="domain" description="D-isomer specific 2-hydroxyacid dehydrogenase catalytic" evidence="6">
    <location>
        <begin position="25"/>
        <end position="310"/>
    </location>
</feature>
<dbReference type="PANTHER" id="PTHR42789:SF1">
    <property type="entry name" value="D-ISOMER SPECIFIC 2-HYDROXYACID DEHYDROGENASE FAMILY PROTEIN (AFU_ORTHOLOGUE AFUA_6G10090)"/>
    <property type="match status" value="1"/>
</dbReference>
<accession>A0ABP8HDX5</accession>
<dbReference type="InterPro" id="IPR006140">
    <property type="entry name" value="D-isomer_DH_NAD-bd"/>
</dbReference>
<gene>
    <name evidence="8" type="ORF">GCM10023165_16090</name>
</gene>
<dbReference type="PANTHER" id="PTHR42789">
    <property type="entry name" value="D-ISOMER SPECIFIC 2-HYDROXYACID DEHYDROGENASE FAMILY PROTEIN (AFU_ORTHOLOGUE AFUA_6G10090)"/>
    <property type="match status" value="1"/>
</dbReference>
<dbReference type="Gene3D" id="3.40.50.720">
    <property type="entry name" value="NAD(P)-binding Rossmann-like Domain"/>
    <property type="match status" value="2"/>
</dbReference>
<evidence type="ECO:0000259" key="6">
    <source>
        <dbReference type="Pfam" id="PF00389"/>
    </source>
</evidence>
<dbReference type="PROSITE" id="PS00671">
    <property type="entry name" value="D_2_HYDROXYACID_DH_3"/>
    <property type="match status" value="1"/>
</dbReference>
<evidence type="ECO:0000256" key="3">
    <source>
        <dbReference type="ARBA" id="ARBA00023002"/>
    </source>
</evidence>
<evidence type="ECO:0000313" key="8">
    <source>
        <dbReference type="EMBL" id="GAA4337816.1"/>
    </source>
</evidence>